<evidence type="ECO:0000256" key="2">
    <source>
        <dbReference type="ARBA" id="ARBA00023043"/>
    </source>
</evidence>
<proteinExistence type="predicted"/>
<dbReference type="GO" id="GO:0000976">
    <property type="term" value="F:transcription cis-regulatory region binding"/>
    <property type="evidence" value="ECO:0007669"/>
    <property type="project" value="TreeGrafter"/>
</dbReference>
<gene>
    <name evidence="5" type="ORF">OP10G_0026</name>
</gene>
<dbReference type="SUPFAM" id="SSF48403">
    <property type="entry name" value="Ankyrin repeat"/>
    <property type="match status" value="1"/>
</dbReference>
<evidence type="ECO:0000256" key="3">
    <source>
        <dbReference type="PROSITE-ProRule" id="PRU00023"/>
    </source>
</evidence>
<accession>A0A068NP81</accession>
<keyword evidence="6" id="KW-1185">Reference proteome</keyword>
<dbReference type="InterPro" id="IPR050663">
    <property type="entry name" value="Ankyrin-SOCS_Box"/>
</dbReference>
<keyword evidence="2 3" id="KW-0040">ANK repeat</keyword>
<dbReference type="STRING" id="661478.OP10G_0026"/>
<dbReference type="Pfam" id="PF12796">
    <property type="entry name" value="Ank_2"/>
    <property type="match status" value="1"/>
</dbReference>
<protein>
    <submittedName>
        <fullName evidence="5">Ankyrin</fullName>
    </submittedName>
</protein>
<dbReference type="InterPro" id="IPR036770">
    <property type="entry name" value="Ankyrin_rpt-contain_sf"/>
</dbReference>
<name>A0A068NP81_FIMGI</name>
<dbReference type="PANTHER" id="PTHR24193:SF127">
    <property type="entry name" value="ANKYRIN REPEAT DOMAIN-CONTAINING PROTEIN"/>
    <property type="match status" value="1"/>
</dbReference>
<dbReference type="PANTHER" id="PTHR24193">
    <property type="entry name" value="ANKYRIN REPEAT PROTEIN"/>
    <property type="match status" value="1"/>
</dbReference>
<organism evidence="5 6">
    <name type="scientific">Fimbriimonas ginsengisoli Gsoil 348</name>
    <dbReference type="NCBI Taxonomy" id="661478"/>
    <lineage>
        <taxon>Bacteria</taxon>
        <taxon>Bacillati</taxon>
        <taxon>Armatimonadota</taxon>
        <taxon>Fimbriimonadia</taxon>
        <taxon>Fimbriimonadales</taxon>
        <taxon>Fimbriimonadaceae</taxon>
        <taxon>Fimbriimonas</taxon>
    </lineage>
</organism>
<feature type="repeat" description="ANK" evidence="3">
    <location>
        <begin position="99"/>
        <end position="131"/>
    </location>
</feature>
<evidence type="ECO:0000313" key="6">
    <source>
        <dbReference type="Proteomes" id="UP000027982"/>
    </source>
</evidence>
<evidence type="ECO:0000256" key="1">
    <source>
        <dbReference type="ARBA" id="ARBA00022737"/>
    </source>
</evidence>
<feature type="region of interest" description="Disordered" evidence="4">
    <location>
        <begin position="218"/>
        <end position="254"/>
    </location>
</feature>
<dbReference type="KEGG" id="fgi:OP10G_0026"/>
<keyword evidence="1" id="KW-0677">Repeat</keyword>
<dbReference type="HOGENOM" id="CLU_660135_0_0_0"/>
<dbReference type="InterPro" id="IPR002110">
    <property type="entry name" value="Ankyrin_rpt"/>
</dbReference>
<dbReference type="eggNOG" id="COG0666">
    <property type="taxonomic scope" value="Bacteria"/>
</dbReference>
<dbReference type="PROSITE" id="PS50088">
    <property type="entry name" value="ANK_REPEAT"/>
    <property type="match status" value="4"/>
</dbReference>
<feature type="repeat" description="ANK" evidence="3">
    <location>
        <begin position="66"/>
        <end position="98"/>
    </location>
</feature>
<dbReference type="GO" id="GO:0045944">
    <property type="term" value="P:positive regulation of transcription by RNA polymerase II"/>
    <property type="evidence" value="ECO:0007669"/>
    <property type="project" value="TreeGrafter"/>
</dbReference>
<dbReference type="Gene3D" id="1.25.40.20">
    <property type="entry name" value="Ankyrin repeat-containing domain"/>
    <property type="match status" value="1"/>
</dbReference>
<dbReference type="EMBL" id="CP007139">
    <property type="protein sequence ID" value="AIE83394.1"/>
    <property type="molecule type" value="Genomic_DNA"/>
</dbReference>
<evidence type="ECO:0000313" key="5">
    <source>
        <dbReference type="EMBL" id="AIE83394.1"/>
    </source>
</evidence>
<dbReference type="Proteomes" id="UP000027982">
    <property type="component" value="Chromosome"/>
</dbReference>
<feature type="repeat" description="ANK" evidence="3">
    <location>
        <begin position="132"/>
        <end position="164"/>
    </location>
</feature>
<feature type="repeat" description="ANK" evidence="3">
    <location>
        <begin position="163"/>
        <end position="195"/>
    </location>
</feature>
<sequence length="416" mass="45354">MVTAFIACVVCRHAQWKTPFLIASVKRHDVDAVRELLRAGADPNGTELLRAKISLADGVEGGKLYPGNTTLIIATAQGAFAIVRLLLQCGAHINGVGLNGEIPLNAAIYRGDRKLVRYLLDRGADIRHADAGGNQPLSGAAAGSDPSMIALLLDRGAPINGTSGDTPLAMAAWQGKPSVVRLLLSRGADPNFRRPGHQLPLEMASNVLNTLNADLLRRAGGKSRSRKERWSESLRESNSPNRKSKAAPSDYRPEDAEVLDTVLTDLCSYGDEKVRPRGPASVLVGDANLDIDESFADSQINSELDLEHANEISLEMRRSLVNRNASSAPMSGYRPADPRVDLNHVNSQGRFQRPYPGRAEGWRAWVHITLPGYSHSHDSAVVLVTFPNFHMNTGTYLLTKRDGRWSVKWRALTHFA</sequence>
<dbReference type="AlphaFoldDB" id="A0A068NP81"/>
<dbReference type="SMART" id="SM00248">
    <property type="entry name" value="ANK"/>
    <property type="match status" value="5"/>
</dbReference>
<reference evidence="5 6" key="1">
    <citation type="journal article" date="2014" name="PLoS ONE">
        <title>The first complete genome sequence of the class fimbriimonadia in the phylum armatimonadetes.</title>
        <authorList>
            <person name="Hu Z.Y."/>
            <person name="Wang Y.Z."/>
            <person name="Im W.T."/>
            <person name="Wang S.Y."/>
            <person name="Zhao G.P."/>
            <person name="Zheng H.J."/>
            <person name="Quan Z.X."/>
        </authorList>
    </citation>
    <scope>NUCLEOTIDE SEQUENCE [LARGE SCALE GENOMIC DNA]</scope>
    <source>
        <strain evidence="5">Gsoil 348</strain>
    </source>
</reference>
<dbReference type="PROSITE" id="PS50297">
    <property type="entry name" value="ANK_REP_REGION"/>
    <property type="match status" value="3"/>
</dbReference>
<evidence type="ECO:0000256" key="4">
    <source>
        <dbReference type="SAM" id="MobiDB-lite"/>
    </source>
</evidence>